<dbReference type="CDD" id="cd09641">
    <property type="entry name" value="Cas3''_I"/>
    <property type="match status" value="1"/>
</dbReference>
<evidence type="ECO:0000256" key="7">
    <source>
        <dbReference type="ARBA" id="ARBA00022806"/>
    </source>
</evidence>
<dbReference type="InterPro" id="IPR054712">
    <property type="entry name" value="Cas3-like_dom"/>
</dbReference>
<dbReference type="InterPro" id="IPR006483">
    <property type="entry name" value="CRISPR-assoc_Cas3_HD"/>
</dbReference>
<evidence type="ECO:0000256" key="3">
    <source>
        <dbReference type="ARBA" id="ARBA00022722"/>
    </source>
</evidence>
<evidence type="ECO:0000256" key="5">
    <source>
        <dbReference type="ARBA" id="ARBA00022741"/>
    </source>
</evidence>
<dbReference type="AlphaFoldDB" id="A0AAJ1II83"/>
<evidence type="ECO:0000256" key="6">
    <source>
        <dbReference type="ARBA" id="ARBA00022801"/>
    </source>
</evidence>
<dbReference type="SMART" id="SM00490">
    <property type="entry name" value="HELICc"/>
    <property type="match status" value="1"/>
</dbReference>
<dbReference type="PANTHER" id="PTHR47963">
    <property type="entry name" value="DEAD-BOX ATP-DEPENDENT RNA HELICASE 47, MITOCHONDRIAL"/>
    <property type="match status" value="1"/>
</dbReference>
<comment type="similarity">
    <text evidence="2">In the central section; belongs to the CRISPR-associated helicase Cas3 family.</text>
</comment>
<dbReference type="GO" id="GO:0016787">
    <property type="term" value="F:hydrolase activity"/>
    <property type="evidence" value="ECO:0007669"/>
    <property type="project" value="UniProtKB-KW"/>
</dbReference>
<proteinExistence type="inferred from homology"/>
<evidence type="ECO:0000259" key="11">
    <source>
        <dbReference type="PROSITE" id="PS51643"/>
    </source>
</evidence>
<keyword evidence="9" id="KW-0051">Antiviral defense</keyword>
<accession>A0AAJ1II83</accession>
<evidence type="ECO:0000256" key="2">
    <source>
        <dbReference type="ARBA" id="ARBA00009046"/>
    </source>
</evidence>
<dbReference type="GO" id="GO:0005524">
    <property type="term" value="F:ATP binding"/>
    <property type="evidence" value="ECO:0007669"/>
    <property type="project" value="UniProtKB-KW"/>
</dbReference>
<dbReference type="SMART" id="SM00487">
    <property type="entry name" value="DEXDc"/>
    <property type="match status" value="1"/>
</dbReference>
<feature type="domain" description="HD Cas3-type" evidence="11">
    <location>
        <begin position="24"/>
        <end position="246"/>
    </location>
</feature>
<dbReference type="InterPro" id="IPR014001">
    <property type="entry name" value="Helicase_ATP-bd"/>
</dbReference>
<dbReference type="NCBIfam" id="TIGR01587">
    <property type="entry name" value="cas3_core"/>
    <property type="match status" value="1"/>
</dbReference>
<keyword evidence="8" id="KW-0067">ATP-binding</keyword>
<dbReference type="Pfam" id="PF22590">
    <property type="entry name" value="Cas3-like_C_2"/>
    <property type="match status" value="1"/>
</dbReference>
<evidence type="ECO:0000256" key="9">
    <source>
        <dbReference type="ARBA" id="ARBA00023118"/>
    </source>
</evidence>
<evidence type="ECO:0000313" key="13">
    <source>
        <dbReference type="Proteomes" id="UP001221217"/>
    </source>
</evidence>
<keyword evidence="4" id="KW-0479">Metal-binding</keyword>
<protein>
    <submittedName>
        <fullName evidence="12">CRISPR-associated helicase/endonuclease Cas3</fullName>
    </submittedName>
</protein>
<dbReference type="GO" id="GO:0003723">
    <property type="term" value="F:RNA binding"/>
    <property type="evidence" value="ECO:0007669"/>
    <property type="project" value="TreeGrafter"/>
</dbReference>
<keyword evidence="7" id="KW-0347">Helicase</keyword>
<dbReference type="InterPro" id="IPR038257">
    <property type="entry name" value="CRISPR-assoc_Cas3_HD_sf"/>
</dbReference>
<dbReference type="GO" id="GO:0046872">
    <property type="term" value="F:metal ion binding"/>
    <property type="evidence" value="ECO:0007669"/>
    <property type="project" value="UniProtKB-KW"/>
</dbReference>
<keyword evidence="6" id="KW-0378">Hydrolase</keyword>
<dbReference type="EMBL" id="JAQQAL010000028">
    <property type="protein sequence ID" value="MDC7227591.1"/>
    <property type="molecule type" value="Genomic_DNA"/>
</dbReference>
<dbReference type="GO" id="GO:0051607">
    <property type="term" value="P:defense response to virus"/>
    <property type="evidence" value="ECO:0007669"/>
    <property type="project" value="UniProtKB-KW"/>
</dbReference>
<dbReference type="NCBIfam" id="TIGR01596">
    <property type="entry name" value="cas3_HD"/>
    <property type="match status" value="1"/>
</dbReference>
<evidence type="ECO:0000256" key="4">
    <source>
        <dbReference type="ARBA" id="ARBA00022723"/>
    </source>
</evidence>
<evidence type="ECO:0000313" key="12">
    <source>
        <dbReference type="EMBL" id="MDC7227591.1"/>
    </source>
</evidence>
<gene>
    <name evidence="12" type="primary">cas3</name>
    <name evidence="12" type="ORF">PQJ61_12570</name>
</gene>
<dbReference type="PANTHER" id="PTHR47963:SF9">
    <property type="entry name" value="CRISPR-ASSOCIATED ENDONUCLEASE_HELICASE CAS3"/>
    <property type="match status" value="1"/>
</dbReference>
<dbReference type="InterPro" id="IPR001650">
    <property type="entry name" value="Helicase_C-like"/>
</dbReference>
<dbReference type="Proteomes" id="UP001221217">
    <property type="component" value="Unassembled WGS sequence"/>
</dbReference>
<dbReference type="Gene3D" id="3.40.50.300">
    <property type="entry name" value="P-loop containing nucleotide triphosphate hydrolases"/>
    <property type="match status" value="2"/>
</dbReference>
<keyword evidence="3" id="KW-0540">Nuclease</keyword>
<dbReference type="InterPro" id="IPR027417">
    <property type="entry name" value="P-loop_NTPase"/>
</dbReference>
<dbReference type="Gene3D" id="1.10.3210.30">
    <property type="match status" value="1"/>
</dbReference>
<dbReference type="GO" id="GO:0003724">
    <property type="term" value="F:RNA helicase activity"/>
    <property type="evidence" value="ECO:0007669"/>
    <property type="project" value="TreeGrafter"/>
</dbReference>
<comment type="similarity">
    <text evidence="1">In the N-terminal section; belongs to the CRISPR-associated nuclease Cas3-HD family.</text>
</comment>
<dbReference type="PROSITE" id="PS51192">
    <property type="entry name" value="HELICASE_ATP_BIND_1"/>
    <property type="match status" value="1"/>
</dbReference>
<dbReference type="GO" id="GO:0004518">
    <property type="term" value="F:nuclease activity"/>
    <property type="evidence" value="ECO:0007669"/>
    <property type="project" value="UniProtKB-KW"/>
</dbReference>
<dbReference type="InterPro" id="IPR011545">
    <property type="entry name" value="DEAD/DEAH_box_helicase_dom"/>
</dbReference>
<keyword evidence="5" id="KW-0547">Nucleotide-binding</keyword>
<evidence type="ECO:0000259" key="10">
    <source>
        <dbReference type="PROSITE" id="PS51192"/>
    </source>
</evidence>
<feature type="domain" description="Helicase ATP-binding" evidence="10">
    <location>
        <begin position="312"/>
        <end position="516"/>
    </location>
</feature>
<dbReference type="InterPro" id="IPR006474">
    <property type="entry name" value="Helicase_Cas3_CRISPR-ass_core"/>
</dbReference>
<evidence type="ECO:0000256" key="8">
    <source>
        <dbReference type="ARBA" id="ARBA00022840"/>
    </source>
</evidence>
<name>A0AAJ1II83_9SPIO</name>
<evidence type="ECO:0000256" key="1">
    <source>
        <dbReference type="ARBA" id="ARBA00006847"/>
    </source>
</evidence>
<sequence length="899" mass="103539">MAEKDMKDNSIYKYWGKARKLDDGSYDYHLLVYHCLDVAAVGKVWLEYSPFLQRAFHTDENYTKEESIAWILFFVALHDIGKTDLRFQLKVPESIDDFGNRSFLGSGLSLFDCKNYNHGPGGIYWFQKEFESILDIKKEPDEFDDSYRGIFDLFDSQDNKNWSAWKPWIESVCEHHGRKLLAENCTDLDYPSSMRKLMKIRIHDERKKIVHAFEFLFLKPIGLSISDLPPESSKMLSGFCSICDWLGSNSTDEHFSFSCEPVALNEYFNSKHEEAEAILHSTGLITKSKQYQGVKKLLKNESSPRQLQTKVEFLPVQQGLTIVEGPTGSGKTELALAYAWRLLGDNWADSIVFALPSQATSNGMLPRLDKLSGSLFEEHPNLVLAHGNARFNNYFSEIKNRTTSIQGDQDAAAQCCMWLSQSRKRALLGQIAVCTVDQVLMSVLPVRHGFVRQFCSGRSVLIIDEVHAYDQYMYGLLVEVLKNQRACGGSVILLSATLPGFQKEQLLRAWDSPVTEVSSDYPLITNVTTAGVRSIVLREDEYPLDSDMKTVKKQIEFSEKMLPSNELYSRISKAVKEGANVAVICNLVDDAQQIYQSLLSIIDDPSKVQLFHSRYTLKDRQKIEEKVVVQFGEDERRIRGMVLVSTQVIEQSLNVDFDWMITQLCPVDLLFQRIGRLHRFNLRNRSVEFSEAVCTVLAPENNFDFGTHELIYQNKRVLWRTLQLLIEEEEAIRFPFVYRPWVEDVYQEAPWINESQEVTESNKKFQNEIAFIKNLKSKMITESAMNPLDDNHSNAQIMTRDGEMSISIIPFIKSKIGTVLLSGEILEKINRDDKLETIYMNSVSIPYSWWKWMKAFVNEDKENNLWFRMEIGDSEEWERKLPVSVIKYSKKLGLRKESL</sequence>
<dbReference type="PROSITE" id="PS51643">
    <property type="entry name" value="HD_CAS3"/>
    <property type="match status" value="1"/>
</dbReference>
<comment type="caution">
    <text evidence="12">The sequence shown here is derived from an EMBL/GenBank/DDBJ whole genome shotgun (WGS) entry which is preliminary data.</text>
</comment>
<dbReference type="InterPro" id="IPR050547">
    <property type="entry name" value="DEAD_box_RNA_helicases"/>
</dbReference>
<reference evidence="12 13" key="1">
    <citation type="submission" date="2022-12" db="EMBL/GenBank/DDBJ databases">
        <title>Metagenome assembled genome from gulf of manar.</title>
        <authorList>
            <person name="Kohli P."/>
            <person name="Pk S."/>
            <person name="Venkata Ramana C."/>
            <person name="Sasikala C."/>
        </authorList>
    </citation>
    <scope>NUCLEOTIDE SEQUENCE [LARGE SCALE GENOMIC DNA]</scope>
    <source>
        <strain evidence="12">JB008</strain>
    </source>
</reference>
<dbReference type="Pfam" id="PF18019">
    <property type="entry name" value="Cas3_HD"/>
    <property type="match status" value="1"/>
</dbReference>
<organism evidence="12 13">
    <name type="scientific">Candidatus Thalassospirochaeta sargassi</name>
    <dbReference type="NCBI Taxonomy" id="3119039"/>
    <lineage>
        <taxon>Bacteria</taxon>
        <taxon>Pseudomonadati</taxon>
        <taxon>Spirochaetota</taxon>
        <taxon>Spirochaetia</taxon>
        <taxon>Spirochaetales</taxon>
        <taxon>Spirochaetaceae</taxon>
        <taxon>Candidatus Thalassospirochaeta</taxon>
    </lineage>
</organism>
<dbReference type="SUPFAM" id="SSF52540">
    <property type="entry name" value="P-loop containing nucleoside triphosphate hydrolases"/>
    <property type="match status" value="1"/>
</dbReference>
<dbReference type="Pfam" id="PF00270">
    <property type="entry name" value="DEAD"/>
    <property type="match status" value="1"/>
</dbReference>
<dbReference type="NCBIfam" id="NF007248">
    <property type="entry name" value="PRK09694.1"/>
    <property type="match status" value="1"/>
</dbReference>